<keyword evidence="8" id="KW-1185">Reference proteome</keyword>
<organism evidence="7 8">
    <name type="scientific">Xiphophorus maculatus</name>
    <name type="common">Southern platyfish</name>
    <name type="synonym">Platypoecilus maculatus</name>
    <dbReference type="NCBI Taxonomy" id="8083"/>
    <lineage>
        <taxon>Eukaryota</taxon>
        <taxon>Metazoa</taxon>
        <taxon>Chordata</taxon>
        <taxon>Craniata</taxon>
        <taxon>Vertebrata</taxon>
        <taxon>Euteleostomi</taxon>
        <taxon>Actinopterygii</taxon>
        <taxon>Neopterygii</taxon>
        <taxon>Teleostei</taxon>
        <taxon>Neoteleostei</taxon>
        <taxon>Acanthomorphata</taxon>
        <taxon>Ovalentaria</taxon>
        <taxon>Atherinomorphae</taxon>
        <taxon>Cyprinodontiformes</taxon>
        <taxon>Poeciliidae</taxon>
        <taxon>Poeciliinae</taxon>
        <taxon>Xiphophorus</taxon>
    </lineage>
</organism>
<keyword evidence="5" id="KW-0175">Coiled coil</keyword>
<dbReference type="OMA" id="QMEVITS"/>
<evidence type="ECO:0000256" key="6">
    <source>
        <dbReference type="SAM" id="SignalP"/>
    </source>
</evidence>
<feature type="chain" id="PRO_5017479635" description="Spectrin repeat containing, nuclear envelope 1b" evidence="6">
    <location>
        <begin position="25"/>
        <end position="477"/>
    </location>
</feature>
<evidence type="ECO:0000256" key="2">
    <source>
        <dbReference type="ARBA" id="ARBA00022553"/>
    </source>
</evidence>
<proteinExistence type="predicted"/>
<evidence type="ECO:0000256" key="5">
    <source>
        <dbReference type="SAM" id="Coils"/>
    </source>
</evidence>
<dbReference type="PANTHER" id="PTHR14514:SF3">
    <property type="entry name" value="NESPRIN-1"/>
    <property type="match status" value="1"/>
</dbReference>
<dbReference type="AlphaFoldDB" id="A0A3B5R195"/>
<evidence type="ECO:0008006" key="9">
    <source>
        <dbReference type="Google" id="ProtNLM"/>
    </source>
</evidence>
<dbReference type="PANTHER" id="PTHR14514">
    <property type="entry name" value="PKA ANCHORING PROTEIN"/>
    <property type="match status" value="1"/>
</dbReference>
<reference evidence="7" key="4">
    <citation type="submission" date="2025-09" db="UniProtKB">
        <authorList>
            <consortium name="Ensembl"/>
        </authorList>
    </citation>
    <scope>IDENTIFICATION</scope>
    <source>
        <strain evidence="7">JP 163 A</strain>
    </source>
</reference>
<comment type="subcellular location">
    <subcellularLocation>
        <location evidence="1">Endomembrane system</location>
    </subcellularLocation>
</comment>
<dbReference type="InParanoid" id="A0A3B5R195"/>
<accession>A0A3B5R195</accession>
<protein>
    <recommendedName>
        <fullName evidence="9">Spectrin repeat containing, nuclear envelope 1b</fullName>
    </recommendedName>
</protein>
<sequence length="477" mass="54154">MYELASLLLLLQSMLLEIEEKVLALTELSVRSENLLREGRADTRAEAEQLAARLRTLKGGLQELQRMLQDKQLSIQVSTFFHRVQQNEGHRRGETQVVQMEQQLFTAVSTTSSWLDGVENNVFSGSVLMAENAETQLQNQEILEKDVKHVTEEVKLSQALLAGSSGLKHEDRKLLEDNLDCLKERLGTLGGVYPLLCLFIFSPFLHFITELQLLQTALIETKCQILQALAGAMDRPASKQMEVIASAEETLKDFEQRIIELKTRGAALQADQISANKLLKLQDSYEELLMMVGSRRSGLNQNIALKEQYERALQVLTDLVDTAKDKMAADQRIVASSVEEVQNHLDKHKEFFQGLESHMILTETYFRKISCLMLPKENQNLEETLAEARSVLKEAHSKGVELESILETWCRLVQDYQNLNRQLETVEGSIPSVGLVEETEERLMDRISLYQVRHDSNIALGRDVFIFNSLARALQKN</sequence>
<reference evidence="8" key="1">
    <citation type="submission" date="2012-01" db="EMBL/GenBank/DDBJ databases">
        <authorList>
            <person name="Walter R."/>
            <person name="Schartl M."/>
            <person name="Warren W."/>
        </authorList>
    </citation>
    <scope>NUCLEOTIDE SEQUENCE [LARGE SCALE GENOMIC DNA]</scope>
    <source>
        <strain evidence="8">JP 163 A</strain>
    </source>
</reference>
<dbReference type="Gene3D" id="1.20.58.60">
    <property type="match status" value="1"/>
</dbReference>
<reference evidence="7" key="3">
    <citation type="submission" date="2025-08" db="UniProtKB">
        <authorList>
            <consortium name="Ensembl"/>
        </authorList>
    </citation>
    <scope>IDENTIFICATION</scope>
    <source>
        <strain evidence="7">JP 163 A</strain>
    </source>
</reference>
<keyword evidence="3" id="KW-0677">Repeat</keyword>
<keyword evidence="2" id="KW-0597">Phosphoprotein</keyword>
<keyword evidence="6" id="KW-0732">Signal</keyword>
<name>A0A3B5R195_XIPMA</name>
<feature type="coiled-coil region" evidence="5">
    <location>
        <begin position="237"/>
        <end position="271"/>
    </location>
</feature>
<dbReference type="Ensembl" id="ENSXMAT00000026233.1">
    <property type="protein sequence ID" value="ENSXMAP00000037398.1"/>
    <property type="gene ID" value="ENSXMAG00000026171.1"/>
</dbReference>
<keyword evidence="4" id="KW-0472">Membrane</keyword>
<dbReference type="Proteomes" id="UP000002852">
    <property type="component" value="Unassembled WGS sequence"/>
</dbReference>
<feature type="signal peptide" evidence="6">
    <location>
        <begin position="1"/>
        <end position="24"/>
    </location>
</feature>
<dbReference type="STRING" id="8083.ENSXMAP00000037398"/>
<evidence type="ECO:0000313" key="8">
    <source>
        <dbReference type="Proteomes" id="UP000002852"/>
    </source>
</evidence>
<evidence type="ECO:0000256" key="4">
    <source>
        <dbReference type="ARBA" id="ARBA00023136"/>
    </source>
</evidence>
<evidence type="ECO:0000313" key="7">
    <source>
        <dbReference type="Ensembl" id="ENSXMAP00000037398.1"/>
    </source>
</evidence>
<evidence type="ECO:0000256" key="3">
    <source>
        <dbReference type="ARBA" id="ARBA00022737"/>
    </source>
</evidence>
<reference evidence="8" key="2">
    <citation type="journal article" date="2013" name="Nat. Genet.">
        <title>The genome of the platyfish, Xiphophorus maculatus, provides insights into evolutionary adaptation and several complex traits.</title>
        <authorList>
            <person name="Schartl M."/>
            <person name="Walter R.B."/>
            <person name="Shen Y."/>
            <person name="Garcia T."/>
            <person name="Catchen J."/>
            <person name="Amores A."/>
            <person name="Braasch I."/>
            <person name="Chalopin D."/>
            <person name="Volff J.N."/>
            <person name="Lesch K.P."/>
            <person name="Bisazza A."/>
            <person name="Minx P."/>
            <person name="Hillier L."/>
            <person name="Wilson R.K."/>
            <person name="Fuerstenberg S."/>
            <person name="Boore J."/>
            <person name="Searle S."/>
            <person name="Postlethwait J.H."/>
            <person name="Warren W.C."/>
        </authorList>
    </citation>
    <scope>NUCLEOTIDE SEQUENCE [LARGE SCALE GENOMIC DNA]</scope>
    <source>
        <strain evidence="8">JP 163 A</strain>
    </source>
</reference>
<dbReference type="GeneTree" id="ENSGT00940000154481"/>
<dbReference type="SUPFAM" id="SSF46966">
    <property type="entry name" value="Spectrin repeat"/>
    <property type="match status" value="2"/>
</dbReference>
<evidence type="ECO:0000256" key="1">
    <source>
        <dbReference type="ARBA" id="ARBA00004308"/>
    </source>
</evidence>